<dbReference type="PANTHER" id="PTHR31069">
    <property type="entry name" value="OLEATE-ACTIVATED TRANSCRIPTION FACTOR 1-RELATED"/>
    <property type="match status" value="1"/>
</dbReference>
<dbReference type="SUPFAM" id="SSF57701">
    <property type="entry name" value="Zn2/Cys6 DNA-binding domain"/>
    <property type="match status" value="1"/>
</dbReference>
<dbReference type="GO" id="GO:0008270">
    <property type="term" value="F:zinc ion binding"/>
    <property type="evidence" value="ECO:0007669"/>
    <property type="project" value="InterPro"/>
</dbReference>
<evidence type="ECO:0000256" key="4">
    <source>
        <dbReference type="ARBA" id="ARBA00023125"/>
    </source>
</evidence>
<feature type="compositionally biased region" description="Acidic residues" evidence="7">
    <location>
        <begin position="578"/>
        <end position="588"/>
    </location>
</feature>
<dbReference type="InterPro" id="IPR001138">
    <property type="entry name" value="Zn2Cys6_DnaBD"/>
</dbReference>
<dbReference type="EMBL" id="LT598484">
    <property type="protein sequence ID" value="SCV02025.1"/>
    <property type="molecule type" value="Genomic_DNA"/>
</dbReference>
<feature type="domain" description="Zn(2)-C6 fungal-type" evidence="8">
    <location>
        <begin position="20"/>
        <end position="48"/>
    </location>
</feature>
<gene>
    <name evidence="9" type="ORF">LAME_0G20076G</name>
</gene>
<dbReference type="Pfam" id="PF00172">
    <property type="entry name" value="Zn_clus"/>
    <property type="match status" value="1"/>
</dbReference>
<feature type="region of interest" description="Disordered" evidence="7">
    <location>
        <begin position="260"/>
        <end position="287"/>
    </location>
</feature>
<keyword evidence="10" id="KW-1185">Reference proteome</keyword>
<evidence type="ECO:0000256" key="6">
    <source>
        <dbReference type="ARBA" id="ARBA00023242"/>
    </source>
</evidence>
<dbReference type="GO" id="GO:0003677">
    <property type="term" value="F:DNA binding"/>
    <property type="evidence" value="ECO:0007669"/>
    <property type="project" value="UniProtKB-KW"/>
</dbReference>
<keyword evidence="1" id="KW-0479">Metal-binding</keyword>
<keyword evidence="5" id="KW-0804">Transcription</keyword>
<protein>
    <submittedName>
        <fullName evidence="9">LAME_0G20076g1_1</fullName>
    </submittedName>
</protein>
<evidence type="ECO:0000313" key="9">
    <source>
        <dbReference type="EMBL" id="SCV02025.1"/>
    </source>
</evidence>
<dbReference type="InterPro" id="IPR050675">
    <property type="entry name" value="OAF3"/>
</dbReference>
<dbReference type="Pfam" id="PF11951">
    <property type="entry name" value="Fungal_trans_2"/>
    <property type="match status" value="1"/>
</dbReference>
<dbReference type="Gene3D" id="4.10.240.10">
    <property type="entry name" value="Zn(2)-C6 fungal-type DNA-binding domain"/>
    <property type="match status" value="1"/>
</dbReference>
<name>A0A1G4KCB1_9SACH</name>
<evidence type="ECO:0000256" key="7">
    <source>
        <dbReference type="SAM" id="MobiDB-lite"/>
    </source>
</evidence>
<dbReference type="InterPro" id="IPR036864">
    <property type="entry name" value="Zn2-C6_fun-type_DNA-bd_sf"/>
</dbReference>
<sequence length="850" mass="97266">MKPGKTNDGKDQRRAKTFTGCWTCRARKIKCDLRRPGCARCEKSGIRCGGYDIKLQWSQPLQFNRYGQVVPGVNTTTSSSGTDEPSSQRRDIAFVRYKEEYEYYEDLDDELSKLHSPPLDRIANNRTWMIKKFAVFRGTDKVEIKHVPRRKRRRGTENSEPEGSAPKKTIVDHKEAGLLDREEGSDLNGLVQSRLPRRLDQDSDMASSSSLPSTESVANLFNFDFSSINFTGHEWISNELRDDALLSAFTIQGHSNELYNSQHENSHQPEYNGDNNRPTQEDSFERFGGTANEDLSQIYKILFHRSEERSRSKTAPKNLAVEGSNRRSSIVPLQNMILIDSVSAEGHMPKEVLEVVSSENPDPTIFNLPNNNNLLLRIPTTGLKANGLTRFLLNYYLQNVVDLMTVVALPTNPWRTIYFPRALQAIGDLAGIGYTSNSRNSLLNAILAVSCFNLQSKFPKNSPEMKYFLHLGIELRGQASEFLKTCLDSTVKQERYKDIVTAILSMNSIDVVWGTMADCQYHLSLCEDLIEERMKSRPKISEKARSLHRIFSFLKLIQDSTALDKVRENEIVVKNSGAEEEGEAEDESYGSPHGGGEFQEALDKVNGRIRIEYVRLSDSNPSTPIFTSIASQNYYYPHGTTKSNNFLSTDALYGLPNSIILLFSDCVRLARHREYYRMHSWEVPKGFKKLCMSFEAKLLNWTSEWEFYKPHTKEFVNDTVEGVYHHTMSFYQSLIIYYRTRIESRPNGEVQSNVLEVLVHLNKLTSLINKNGIKIVPLIWQGFMAGCAAIDPKLQLRFKEWAAKLADSGMGSYWGARQIMFEVWRRRMNGENCDNWFDVYKDWDMNLMLS</sequence>
<feature type="compositionally biased region" description="Basic and acidic residues" evidence="7">
    <location>
        <begin position="169"/>
        <end position="184"/>
    </location>
</feature>
<evidence type="ECO:0000256" key="2">
    <source>
        <dbReference type="ARBA" id="ARBA00022833"/>
    </source>
</evidence>
<dbReference type="CDD" id="cd00067">
    <property type="entry name" value="GAL4"/>
    <property type="match status" value="1"/>
</dbReference>
<keyword evidence="3" id="KW-0805">Transcription regulation</keyword>
<feature type="region of interest" description="Disordered" evidence="7">
    <location>
        <begin position="574"/>
        <end position="596"/>
    </location>
</feature>
<keyword evidence="6" id="KW-0539">Nucleus</keyword>
<evidence type="ECO:0000256" key="1">
    <source>
        <dbReference type="ARBA" id="ARBA00022723"/>
    </source>
</evidence>
<dbReference type="PROSITE" id="PS00463">
    <property type="entry name" value="ZN2_CY6_FUNGAL_1"/>
    <property type="match status" value="1"/>
</dbReference>
<proteinExistence type="predicted"/>
<dbReference type="Proteomes" id="UP000191144">
    <property type="component" value="Chromosome G"/>
</dbReference>
<reference evidence="10" key="1">
    <citation type="submission" date="2016-03" db="EMBL/GenBank/DDBJ databases">
        <authorList>
            <person name="Devillers Hugo."/>
        </authorList>
    </citation>
    <scope>NUCLEOTIDE SEQUENCE [LARGE SCALE GENOMIC DNA]</scope>
</reference>
<dbReference type="PROSITE" id="PS50048">
    <property type="entry name" value="ZN2_CY6_FUNGAL_2"/>
    <property type="match status" value="1"/>
</dbReference>
<evidence type="ECO:0000256" key="5">
    <source>
        <dbReference type="ARBA" id="ARBA00023163"/>
    </source>
</evidence>
<organism evidence="9 10">
    <name type="scientific">Lachancea meyersii CBS 8951</name>
    <dbReference type="NCBI Taxonomy" id="1266667"/>
    <lineage>
        <taxon>Eukaryota</taxon>
        <taxon>Fungi</taxon>
        <taxon>Dikarya</taxon>
        <taxon>Ascomycota</taxon>
        <taxon>Saccharomycotina</taxon>
        <taxon>Saccharomycetes</taxon>
        <taxon>Saccharomycetales</taxon>
        <taxon>Saccharomycetaceae</taxon>
        <taxon>Lachancea</taxon>
    </lineage>
</organism>
<accession>A0A1G4KCB1</accession>
<dbReference type="PANTHER" id="PTHR31069:SF32">
    <property type="entry name" value="ARGININE METABOLISM REGULATION PROTEIN II"/>
    <property type="match status" value="1"/>
</dbReference>
<dbReference type="OrthoDB" id="3477330at2759"/>
<evidence type="ECO:0000259" key="8">
    <source>
        <dbReference type="PROSITE" id="PS50048"/>
    </source>
</evidence>
<evidence type="ECO:0000256" key="3">
    <source>
        <dbReference type="ARBA" id="ARBA00023015"/>
    </source>
</evidence>
<feature type="region of interest" description="Disordered" evidence="7">
    <location>
        <begin position="145"/>
        <end position="212"/>
    </location>
</feature>
<keyword evidence="4" id="KW-0238">DNA-binding</keyword>
<dbReference type="InterPro" id="IPR021858">
    <property type="entry name" value="Fun_TF"/>
</dbReference>
<evidence type="ECO:0000313" key="10">
    <source>
        <dbReference type="Proteomes" id="UP000191144"/>
    </source>
</evidence>
<dbReference type="GO" id="GO:0000981">
    <property type="term" value="F:DNA-binding transcription factor activity, RNA polymerase II-specific"/>
    <property type="evidence" value="ECO:0007669"/>
    <property type="project" value="InterPro"/>
</dbReference>
<dbReference type="SMART" id="SM00066">
    <property type="entry name" value="GAL4"/>
    <property type="match status" value="1"/>
</dbReference>
<keyword evidence="2" id="KW-0862">Zinc</keyword>
<dbReference type="AlphaFoldDB" id="A0A1G4KCB1"/>